<organism evidence="1 2">
    <name type="scientific">Nephila pilipes</name>
    <name type="common">Giant wood spider</name>
    <name type="synonym">Nephila maculata</name>
    <dbReference type="NCBI Taxonomy" id="299642"/>
    <lineage>
        <taxon>Eukaryota</taxon>
        <taxon>Metazoa</taxon>
        <taxon>Ecdysozoa</taxon>
        <taxon>Arthropoda</taxon>
        <taxon>Chelicerata</taxon>
        <taxon>Arachnida</taxon>
        <taxon>Araneae</taxon>
        <taxon>Araneomorphae</taxon>
        <taxon>Entelegynae</taxon>
        <taxon>Araneoidea</taxon>
        <taxon>Nephilidae</taxon>
        <taxon>Nephila</taxon>
    </lineage>
</organism>
<evidence type="ECO:0000313" key="2">
    <source>
        <dbReference type="Proteomes" id="UP000887013"/>
    </source>
</evidence>
<dbReference type="AlphaFoldDB" id="A0A8X6JKT6"/>
<proteinExistence type="predicted"/>
<evidence type="ECO:0000313" key="1">
    <source>
        <dbReference type="EMBL" id="GFS39850.1"/>
    </source>
</evidence>
<comment type="caution">
    <text evidence="1">The sequence shown here is derived from an EMBL/GenBank/DDBJ whole genome shotgun (WGS) entry which is preliminary data.</text>
</comment>
<accession>A0A8X6JKT6</accession>
<gene>
    <name evidence="1" type="ORF">NPIL_115141</name>
</gene>
<protein>
    <submittedName>
        <fullName evidence="1">Uncharacterized protein</fullName>
    </submittedName>
</protein>
<dbReference type="EMBL" id="BMAW01089438">
    <property type="protein sequence ID" value="GFS39850.1"/>
    <property type="molecule type" value="Genomic_DNA"/>
</dbReference>
<reference evidence="1" key="1">
    <citation type="submission" date="2020-08" db="EMBL/GenBank/DDBJ databases">
        <title>Multicomponent nature underlies the extraordinary mechanical properties of spider dragline silk.</title>
        <authorList>
            <person name="Kono N."/>
            <person name="Nakamura H."/>
            <person name="Mori M."/>
            <person name="Yoshida Y."/>
            <person name="Ohtoshi R."/>
            <person name="Malay A.D."/>
            <person name="Moran D.A.P."/>
            <person name="Tomita M."/>
            <person name="Numata K."/>
            <person name="Arakawa K."/>
        </authorList>
    </citation>
    <scope>NUCLEOTIDE SEQUENCE</scope>
</reference>
<name>A0A8X6JKT6_NEPPI</name>
<sequence length="83" mass="9622">MPKRKKDKIKKQKLWCETQMAEAIESVLEKKMGYLQKPKEFRIPIASLFRLVNSKEKNANVAASTALVHKPELPEELEDKLQT</sequence>
<dbReference type="Proteomes" id="UP000887013">
    <property type="component" value="Unassembled WGS sequence"/>
</dbReference>
<keyword evidence="2" id="KW-1185">Reference proteome</keyword>